<dbReference type="Gene3D" id="2.60.120.620">
    <property type="entry name" value="q2cbj1_9rhob like domain"/>
    <property type="match status" value="1"/>
</dbReference>
<evidence type="ECO:0008006" key="7">
    <source>
        <dbReference type="Google" id="ProtNLM"/>
    </source>
</evidence>
<organism evidence="3 5">
    <name type="scientific">Aphanomyces astaci</name>
    <name type="common">Crayfish plague agent</name>
    <dbReference type="NCBI Taxonomy" id="112090"/>
    <lineage>
        <taxon>Eukaryota</taxon>
        <taxon>Sar</taxon>
        <taxon>Stramenopiles</taxon>
        <taxon>Oomycota</taxon>
        <taxon>Saprolegniomycetes</taxon>
        <taxon>Saprolegniales</taxon>
        <taxon>Verrucalvaceae</taxon>
        <taxon>Aphanomyces</taxon>
    </lineage>
</organism>
<dbReference type="InterPro" id="IPR045054">
    <property type="entry name" value="P4HA-like"/>
</dbReference>
<evidence type="ECO:0000256" key="1">
    <source>
        <dbReference type="ARBA" id="ARBA00022723"/>
    </source>
</evidence>
<dbReference type="PANTHER" id="PTHR10869">
    <property type="entry name" value="PROLYL 4-HYDROXYLASE ALPHA SUBUNIT"/>
    <property type="match status" value="1"/>
</dbReference>
<dbReference type="VEuPathDB" id="FungiDB:H257_06816"/>
<accession>A0A397CDW8</accession>
<evidence type="ECO:0000313" key="6">
    <source>
        <dbReference type="Proteomes" id="UP000283543"/>
    </source>
</evidence>
<dbReference type="GO" id="GO:0046872">
    <property type="term" value="F:metal ion binding"/>
    <property type="evidence" value="ECO:0007669"/>
    <property type="project" value="UniProtKB-KW"/>
</dbReference>
<evidence type="ECO:0000256" key="2">
    <source>
        <dbReference type="ARBA" id="ARBA00023004"/>
    </source>
</evidence>
<dbReference type="PANTHER" id="PTHR10869:SF226">
    <property type="entry name" value="PROLYL 4-HYDROXYLASE ALPHA SUBUNIT DOMAIN-CONTAINING PROTEIN"/>
    <property type="match status" value="1"/>
</dbReference>
<protein>
    <recommendedName>
        <fullName evidence="7">Prolyl 4-hydroxylase alpha subunit domain-containing protein</fullName>
    </recommendedName>
</protein>
<gene>
    <name evidence="4" type="ORF">DYB34_008624</name>
    <name evidence="3" type="ORF">DYB38_004489</name>
</gene>
<comment type="caution">
    <text evidence="3">The sequence shown here is derived from an EMBL/GenBank/DDBJ whole genome shotgun (WGS) entry which is preliminary data.</text>
</comment>
<dbReference type="GO" id="GO:0004656">
    <property type="term" value="F:procollagen-proline 4-dioxygenase activity"/>
    <property type="evidence" value="ECO:0007669"/>
    <property type="project" value="TreeGrafter"/>
</dbReference>
<dbReference type="Proteomes" id="UP000283543">
    <property type="component" value="Unassembled WGS sequence"/>
</dbReference>
<dbReference type="GO" id="GO:0005783">
    <property type="term" value="C:endoplasmic reticulum"/>
    <property type="evidence" value="ECO:0007669"/>
    <property type="project" value="TreeGrafter"/>
</dbReference>
<keyword evidence="1" id="KW-0479">Metal-binding</keyword>
<evidence type="ECO:0000313" key="4">
    <source>
        <dbReference type="EMBL" id="RHY61114.1"/>
    </source>
</evidence>
<sequence length="432" mass="48919">MQSPRNSRGNLTLANATSAPNYGSLSKYETDIVAMDDQFFLEPRECTGTMPTVLSLSWVHVLDVMQLPVGTLRSNQSIFVMRNGANHGYLHFFWDGDGDCLHVLARTAGLALGIPALRLDNGVRLSSQYSLPLTTSSDVEAANRIVHVLLDFDLWVWPGIAVNFTYTLHDNMTLTTQSLSPRVFSVTNFINQGEAGEIIAHGRKLLRRSPTGESVDGTVSDIRTSSTAFLPDTAFSRQFQHRATGVARLPSASYAERLQLVRYRPGEFYRQHLDTMASKNIEAPPVYQYADFVKWAAVAAKNIAMLGNDLPQQFKPGQALYPNAKNVKFASALVELFWKDGVSKHFFASRNEMEWERWLADKVARLSHFLRWIRWAKERISVLGDQVPASIRPNGKLYPKYDQYFQYELIALLFKHHSTSQLTDLLSKQWYY</sequence>
<dbReference type="Proteomes" id="UP000265716">
    <property type="component" value="Unassembled WGS sequence"/>
</dbReference>
<evidence type="ECO:0000313" key="3">
    <source>
        <dbReference type="EMBL" id="RHY41216.1"/>
    </source>
</evidence>
<evidence type="ECO:0000313" key="5">
    <source>
        <dbReference type="Proteomes" id="UP000265716"/>
    </source>
</evidence>
<dbReference type="AlphaFoldDB" id="A0A397CDW8"/>
<dbReference type="EMBL" id="QUTC01009645">
    <property type="protein sequence ID" value="RHY41216.1"/>
    <property type="molecule type" value="Genomic_DNA"/>
</dbReference>
<dbReference type="EMBL" id="QUTB01004572">
    <property type="protein sequence ID" value="RHY61114.1"/>
    <property type="molecule type" value="Genomic_DNA"/>
</dbReference>
<name>A0A397CDW8_APHAT</name>
<proteinExistence type="predicted"/>
<reference evidence="5 6" key="1">
    <citation type="submission" date="2018-08" db="EMBL/GenBank/DDBJ databases">
        <title>Aphanomyces genome sequencing and annotation.</title>
        <authorList>
            <person name="Minardi D."/>
            <person name="Oidtmann B."/>
            <person name="Van Der Giezen M."/>
            <person name="Studholme D.J."/>
        </authorList>
    </citation>
    <scope>NUCLEOTIDE SEQUENCE [LARGE SCALE GENOMIC DNA]</scope>
    <source>
        <strain evidence="3 5">SA</strain>
        <strain evidence="4 6">Si</strain>
    </source>
</reference>
<keyword evidence="2" id="KW-0408">Iron</keyword>